<feature type="region of interest" description="Disordered" evidence="3">
    <location>
        <begin position="1"/>
        <end position="126"/>
    </location>
</feature>
<feature type="compositionally biased region" description="Basic and acidic residues" evidence="3">
    <location>
        <begin position="48"/>
        <end position="67"/>
    </location>
</feature>
<dbReference type="PANTHER" id="PTHR21680:SF0">
    <property type="entry name" value="COILED-COIL DOMAIN-CONTAINING PROTEIN 124"/>
    <property type="match status" value="1"/>
</dbReference>
<dbReference type="OrthoDB" id="76412at2759"/>
<organism evidence="6 7">
    <name type="scientific">Pisolithus tinctorius Marx 270</name>
    <dbReference type="NCBI Taxonomy" id="870435"/>
    <lineage>
        <taxon>Eukaryota</taxon>
        <taxon>Fungi</taxon>
        <taxon>Dikarya</taxon>
        <taxon>Basidiomycota</taxon>
        <taxon>Agaricomycotina</taxon>
        <taxon>Agaricomycetes</taxon>
        <taxon>Agaricomycetidae</taxon>
        <taxon>Boletales</taxon>
        <taxon>Sclerodermatineae</taxon>
        <taxon>Pisolithaceae</taxon>
        <taxon>Pisolithus</taxon>
    </lineage>
</organism>
<comment type="similarity">
    <text evidence="1">Belongs to the CCDC124 family.</text>
</comment>
<sequence>MAPKSTNAKKEAGRAKKAENEAKKQQAAAADKERKEAENWAEGAKTGKSKEDKEEKRRAELARKAENARLLAEEESSLPSKVKSAPKAGTKKTAKGVKPAGPGAIAAGGGLVSGKDKERETEQGEAETYAATGIDNALDLLEIVTAKMDKASVGQQAAGIERHPERRFKVISFQLIGSVQINPACLQAAFEAYKEAELPKVKEDHPGLRLQQYHDILYKQFQKSPENPFNQVTVAYDASKEERVQALKEKQEAVQKRLRA</sequence>
<dbReference type="InterPro" id="IPR054414">
    <property type="entry name" value="Ccdc124/Oxs1_C"/>
</dbReference>
<feature type="compositionally biased region" description="Low complexity" evidence="3">
    <location>
        <begin position="96"/>
        <end position="105"/>
    </location>
</feature>
<keyword evidence="7" id="KW-1185">Reference proteome</keyword>
<dbReference type="PANTHER" id="PTHR21680">
    <property type="entry name" value="COILED-COIL DOMAIN-CONTAINING PROTEIN 124"/>
    <property type="match status" value="1"/>
</dbReference>
<dbReference type="GO" id="GO:0003713">
    <property type="term" value="F:transcription coactivator activity"/>
    <property type="evidence" value="ECO:0007669"/>
    <property type="project" value="TreeGrafter"/>
</dbReference>
<reference evidence="6 7" key="1">
    <citation type="submission" date="2014-04" db="EMBL/GenBank/DDBJ databases">
        <authorList>
            <consortium name="DOE Joint Genome Institute"/>
            <person name="Kuo A."/>
            <person name="Kohler A."/>
            <person name="Costa M.D."/>
            <person name="Nagy L.G."/>
            <person name="Floudas D."/>
            <person name="Copeland A."/>
            <person name="Barry K.W."/>
            <person name="Cichocki N."/>
            <person name="Veneault-Fourrey C."/>
            <person name="LaButti K."/>
            <person name="Lindquist E.A."/>
            <person name="Lipzen A."/>
            <person name="Lundell T."/>
            <person name="Morin E."/>
            <person name="Murat C."/>
            <person name="Sun H."/>
            <person name="Tunlid A."/>
            <person name="Henrissat B."/>
            <person name="Grigoriev I.V."/>
            <person name="Hibbett D.S."/>
            <person name="Martin F."/>
            <person name="Nordberg H.P."/>
            <person name="Cantor M.N."/>
            <person name="Hua S.X."/>
        </authorList>
    </citation>
    <scope>NUCLEOTIDE SEQUENCE [LARGE SCALE GENOMIC DNA]</scope>
    <source>
        <strain evidence="6 7">Marx 270</strain>
    </source>
</reference>
<gene>
    <name evidence="6" type="ORF">M404DRAFT_963752</name>
</gene>
<proteinExistence type="inferred from homology"/>
<evidence type="ECO:0000256" key="2">
    <source>
        <dbReference type="ARBA" id="ARBA00023054"/>
    </source>
</evidence>
<dbReference type="AlphaFoldDB" id="A0A0C3NXR8"/>
<dbReference type="InParanoid" id="A0A0C3NXR8"/>
<dbReference type="Proteomes" id="UP000054217">
    <property type="component" value="Unassembled WGS sequence"/>
</dbReference>
<name>A0A0C3NXR8_PISTI</name>
<evidence type="ECO:0000256" key="1">
    <source>
        <dbReference type="ARBA" id="ARBA00008296"/>
    </source>
</evidence>
<dbReference type="InterPro" id="IPR010422">
    <property type="entry name" value="Ccdc124/Oxs1"/>
</dbReference>
<dbReference type="Pfam" id="PF06244">
    <property type="entry name" value="Ccdc124"/>
    <property type="match status" value="1"/>
</dbReference>
<dbReference type="Pfam" id="PF22048">
    <property type="entry name" value="LSO1_2-like"/>
    <property type="match status" value="1"/>
</dbReference>
<evidence type="ECO:0000313" key="7">
    <source>
        <dbReference type="Proteomes" id="UP000054217"/>
    </source>
</evidence>
<evidence type="ECO:0000313" key="6">
    <source>
        <dbReference type="EMBL" id="KIO00136.1"/>
    </source>
</evidence>
<dbReference type="EMBL" id="KN831998">
    <property type="protein sequence ID" value="KIO00136.1"/>
    <property type="molecule type" value="Genomic_DNA"/>
</dbReference>
<evidence type="ECO:0008006" key="8">
    <source>
        <dbReference type="Google" id="ProtNLM"/>
    </source>
</evidence>
<evidence type="ECO:0000259" key="4">
    <source>
        <dbReference type="Pfam" id="PF06244"/>
    </source>
</evidence>
<evidence type="ECO:0000259" key="5">
    <source>
        <dbReference type="Pfam" id="PF22048"/>
    </source>
</evidence>
<dbReference type="HOGENOM" id="CLU_069723_1_0_1"/>
<keyword evidence="2" id="KW-0175">Coiled coil</keyword>
<dbReference type="STRING" id="870435.A0A0C3NXR8"/>
<feature type="domain" description="LSO1/LSO2" evidence="5">
    <location>
        <begin position="8"/>
        <end position="75"/>
    </location>
</feature>
<reference evidence="7" key="2">
    <citation type="submission" date="2015-01" db="EMBL/GenBank/DDBJ databases">
        <title>Evolutionary Origins and Diversification of the Mycorrhizal Mutualists.</title>
        <authorList>
            <consortium name="DOE Joint Genome Institute"/>
            <consortium name="Mycorrhizal Genomics Consortium"/>
            <person name="Kohler A."/>
            <person name="Kuo A."/>
            <person name="Nagy L.G."/>
            <person name="Floudas D."/>
            <person name="Copeland A."/>
            <person name="Barry K.W."/>
            <person name="Cichocki N."/>
            <person name="Veneault-Fourrey C."/>
            <person name="LaButti K."/>
            <person name="Lindquist E.A."/>
            <person name="Lipzen A."/>
            <person name="Lundell T."/>
            <person name="Morin E."/>
            <person name="Murat C."/>
            <person name="Riley R."/>
            <person name="Ohm R."/>
            <person name="Sun H."/>
            <person name="Tunlid A."/>
            <person name="Henrissat B."/>
            <person name="Grigoriev I.V."/>
            <person name="Hibbett D.S."/>
            <person name="Martin F."/>
        </authorList>
    </citation>
    <scope>NUCLEOTIDE SEQUENCE [LARGE SCALE GENOMIC DNA]</scope>
    <source>
        <strain evidence="7">Marx 270</strain>
    </source>
</reference>
<dbReference type="InterPro" id="IPR054413">
    <property type="entry name" value="LSO1/2"/>
</dbReference>
<dbReference type="FunCoup" id="A0A0C3NXR8">
    <property type="interactions" value="222"/>
</dbReference>
<feature type="domain" description="Coiled-coil" evidence="4">
    <location>
        <begin position="186"/>
        <end position="231"/>
    </location>
</feature>
<dbReference type="GO" id="GO:0005634">
    <property type="term" value="C:nucleus"/>
    <property type="evidence" value="ECO:0007669"/>
    <property type="project" value="TreeGrafter"/>
</dbReference>
<protein>
    <recommendedName>
        <fullName evidence="8">DUF1014-domain-containing protein</fullName>
    </recommendedName>
</protein>
<feature type="compositionally biased region" description="Basic and acidic residues" evidence="3">
    <location>
        <begin position="8"/>
        <end position="38"/>
    </location>
</feature>
<accession>A0A0C3NXR8</accession>
<evidence type="ECO:0000256" key="3">
    <source>
        <dbReference type="SAM" id="MobiDB-lite"/>
    </source>
</evidence>
<dbReference type="GO" id="GO:0006366">
    <property type="term" value="P:transcription by RNA polymerase II"/>
    <property type="evidence" value="ECO:0007669"/>
    <property type="project" value="TreeGrafter"/>
</dbReference>